<name>A0AAX6DKE3_IRIPA</name>
<protein>
    <submittedName>
        <fullName evidence="1">Uncharacterized protein</fullName>
    </submittedName>
</protein>
<reference evidence="1" key="1">
    <citation type="journal article" date="2023" name="GigaByte">
        <title>Genome assembly of the bearded iris, Iris pallida Lam.</title>
        <authorList>
            <person name="Bruccoleri R.E."/>
            <person name="Oakeley E.J."/>
            <person name="Faust A.M.E."/>
            <person name="Altorfer M."/>
            <person name="Dessus-Babus S."/>
            <person name="Burckhardt D."/>
            <person name="Oertli M."/>
            <person name="Naumann U."/>
            <person name="Petersen F."/>
            <person name="Wong J."/>
        </authorList>
    </citation>
    <scope>NUCLEOTIDE SEQUENCE</scope>
    <source>
        <strain evidence="1">GSM-AAB239-AS_SAM_17_03QT</strain>
    </source>
</reference>
<organism evidence="1 2">
    <name type="scientific">Iris pallida</name>
    <name type="common">Sweet iris</name>
    <dbReference type="NCBI Taxonomy" id="29817"/>
    <lineage>
        <taxon>Eukaryota</taxon>
        <taxon>Viridiplantae</taxon>
        <taxon>Streptophyta</taxon>
        <taxon>Embryophyta</taxon>
        <taxon>Tracheophyta</taxon>
        <taxon>Spermatophyta</taxon>
        <taxon>Magnoliopsida</taxon>
        <taxon>Liliopsida</taxon>
        <taxon>Asparagales</taxon>
        <taxon>Iridaceae</taxon>
        <taxon>Iridoideae</taxon>
        <taxon>Irideae</taxon>
        <taxon>Iris</taxon>
    </lineage>
</organism>
<accession>A0AAX6DKE3</accession>
<proteinExistence type="predicted"/>
<sequence>MVTTLLLGVELKGGARPLQRWSLRRSVVSNRPWPAATTRRHCGGATSLGRRRRQFLLSPDNNGHQRRYRRFPSRRHRGSLYMSKFFQPRDLTLDRSSLV</sequence>
<comment type="caution">
    <text evidence="1">The sequence shown here is derived from an EMBL/GenBank/DDBJ whole genome shotgun (WGS) entry which is preliminary data.</text>
</comment>
<evidence type="ECO:0000313" key="2">
    <source>
        <dbReference type="Proteomes" id="UP001140949"/>
    </source>
</evidence>
<dbReference type="AlphaFoldDB" id="A0AAX6DKE3"/>
<dbReference type="Proteomes" id="UP001140949">
    <property type="component" value="Unassembled WGS sequence"/>
</dbReference>
<gene>
    <name evidence="1" type="ORF">M6B38_240265</name>
</gene>
<keyword evidence="2" id="KW-1185">Reference proteome</keyword>
<evidence type="ECO:0000313" key="1">
    <source>
        <dbReference type="EMBL" id="KAJ6792188.1"/>
    </source>
</evidence>
<reference evidence="1" key="2">
    <citation type="submission" date="2023-04" db="EMBL/GenBank/DDBJ databases">
        <authorList>
            <person name="Bruccoleri R.E."/>
            <person name="Oakeley E.J."/>
            <person name="Faust A.-M."/>
            <person name="Dessus-Babus S."/>
            <person name="Altorfer M."/>
            <person name="Burckhardt D."/>
            <person name="Oertli M."/>
            <person name="Naumann U."/>
            <person name="Petersen F."/>
            <person name="Wong J."/>
        </authorList>
    </citation>
    <scope>NUCLEOTIDE SEQUENCE</scope>
    <source>
        <strain evidence="1">GSM-AAB239-AS_SAM_17_03QT</strain>
        <tissue evidence="1">Leaf</tissue>
    </source>
</reference>
<dbReference type="EMBL" id="JANAVB010044019">
    <property type="protein sequence ID" value="KAJ6792188.1"/>
    <property type="molecule type" value="Genomic_DNA"/>
</dbReference>